<dbReference type="EMBL" id="LSSL01000597">
    <property type="protein sequence ID" value="OLY84164.1"/>
    <property type="molecule type" value="Genomic_DNA"/>
</dbReference>
<feature type="region of interest" description="Disordered" evidence="3">
    <location>
        <begin position="1059"/>
        <end position="1082"/>
    </location>
</feature>
<comment type="similarity">
    <text evidence="1">Belongs to the lipin family.</text>
</comment>
<dbReference type="GO" id="GO:0009062">
    <property type="term" value="P:fatty acid catabolic process"/>
    <property type="evidence" value="ECO:0007669"/>
    <property type="project" value="TreeGrafter"/>
</dbReference>
<dbReference type="GO" id="GO:0008195">
    <property type="term" value="F:phosphatidate phosphatase activity"/>
    <property type="evidence" value="ECO:0007669"/>
    <property type="project" value="TreeGrafter"/>
</dbReference>
<accession>A0A1R0H531</accession>
<dbReference type="FunFam" id="3.40.50.1000:FF:000063">
    <property type="entry name" value="Nuclear elongation and deformation protein"/>
    <property type="match status" value="1"/>
</dbReference>
<feature type="compositionally biased region" description="Polar residues" evidence="3">
    <location>
        <begin position="418"/>
        <end position="427"/>
    </location>
</feature>
<dbReference type="SUPFAM" id="SSF56784">
    <property type="entry name" value="HAD-like"/>
    <property type="match status" value="1"/>
</dbReference>
<keyword evidence="6" id="KW-1185">Reference proteome</keyword>
<dbReference type="InterPro" id="IPR013209">
    <property type="entry name" value="LNS2"/>
</dbReference>
<dbReference type="SMART" id="SM00775">
    <property type="entry name" value="LNS2"/>
    <property type="match status" value="1"/>
</dbReference>
<comment type="caution">
    <text evidence="5">The sequence shown here is derived from an EMBL/GenBank/DDBJ whole genome shotgun (WGS) entry which is preliminary data.</text>
</comment>
<dbReference type="InterPro" id="IPR007651">
    <property type="entry name" value="Lipin_N"/>
</dbReference>
<dbReference type="Pfam" id="PF04571">
    <property type="entry name" value="Lipin_N"/>
    <property type="match status" value="1"/>
</dbReference>
<dbReference type="Proteomes" id="UP000187455">
    <property type="component" value="Unassembled WGS sequence"/>
</dbReference>
<dbReference type="InterPro" id="IPR026058">
    <property type="entry name" value="LIPIN"/>
</dbReference>
<dbReference type="PANTHER" id="PTHR12181">
    <property type="entry name" value="LIPIN"/>
    <property type="match status" value="1"/>
</dbReference>
<evidence type="ECO:0000259" key="4">
    <source>
        <dbReference type="SMART" id="SM00775"/>
    </source>
</evidence>
<dbReference type="STRING" id="133383.A0A1R0H531"/>
<evidence type="ECO:0000313" key="5">
    <source>
        <dbReference type="EMBL" id="OLY84164.1"/>
    </source>
</evidence>
<feature type="domain" description="LNS2/PITP" evidence="4">
    <location>
        <begin position="542"/>
        <end position="697"/>
    </location>
</feature>
<feature type="compositionally biased region" description="Acidic residues" evidence="3">
    <location>
        <begin position="1064"/>
        <end position="1077"/>
    </location>
</feature>
<dbReference type="OrthoDB" id="4567at2759"/>
<dbReference type="InterPro" id="IPR036412">
    <property type="entry name" value="HAD-like_sf"/>
</dbReference>
<dbReference type="InterPro" id="IPR031315">
    <property type="entry name" value="LNS2/PITP"/>
</dbReference>
<dbReference type="Pfam" id="PF08235">
    <property type="entry name" value="LNS2"/>
    <property type="match status" value="1"/>
</dbReference>
<reference evidence="5 6" key="1">
    <citation type="journal article" date="2016" name="Mol. Biol. Evol.">
        <title>Genome-Wide Survey of Gut Fungi (Harpellales) Reveals the First Horizontally Transferred Ubiquitin Gene from a Mosquito Host.</title>
        <authorList>
            <person name="Wang Y."/>
            <person name="White M.M."/>
            <person name="Kvist S."/>
            <person name="Moncalvo J.M."/>
        </authorList>
    </citation>
    <scope>NUCLEOTIDE SEQUENCE [LARGE SCALE GENOMIC DNA]</scope>
    <source>
        <strain evidence="5 6">ALG-7-W6</strain>
    </source>
</reference>
<proteinExistence type="inferred from homology"/>
<dbReference type="GO" id="GO:0019432">
    <property type="term" value="P:triglyceride biosynthetic process"/>
    <property type="evidence" value="ECO:0007669"/>
    <property type="project" value="TreeGrafter"/>
</dbReference>
<feature type="region of interest" description="Disordered" evidence="3">
    <location>
        <begin position="413"/>
        <end position="435"/>
    </location>
</feature>
<name>A0A1R0H531_9FUNG</name>
<sequence>MQYVGKVLSSVSDFYRELNPATLSGAVDIIVVKDKDGNFSCSPFHVRFGKFQLLRPSDKTVEITVNDKKADFYMKLGEEGEAFFVLETENDIPSDIMTSPIHSPTIYSPDLDAVDNLDLPDSNHLILDSLNTEQNESSESYILERTKKNLEKLDSYKIIESCRDNTPIENINITFQDDSQIKTKKYNHRRPLSVSSDSRYELSATNNSLDLANPSVTGSLHSEWDWGVSIPDSKMSEPPVTVQIEPPEDGLSINPDASKNISSETKIVFDDVKSFIFSKNPSPLKISLCGTDELSKAVNKEERKMFFDSKQVLDFDFSSDLFDLLQNQDAVFLVNGNYYMWKDISSAIFCYLILGKISDNLKISPIAIDNPSHESLELSSFSDIASKSQSAIPTSNDSNDKIESNADNNISLPLDSGLSKNSEAQNTSPDSSSKWRWWRSSTSRQESDSTDLILNKSKSFNIDSKSMIESSDVSSLSESQIETTQSTKYEKPRNYAKTLRLTHEQLKSLDLSLGENKVLFRVKSGKGYCEASIFLYPHDVQIVISDIDGTITKSDALGHLFNMVGRDWTHTGVAKLFTDIHKNQYEFLYLTSRAIGQADTTREYLRNVKQGSYKLPRGPLLLSPDRLFASFHREIIMKRPQDFKMACLRDIKNLFQNDTPFYAGFGNRITDAMSYRSVNVPVSRICTIDPSGVIKLELLSGYKSSYTKMGDLVDLMFPPITAKLDPNYNDFEYWRPSLPDIEKELSLIEVKSEVNNTPKSDNIESQKKGHETTIEFQEHKVRRAYSVYADNEYSAHKNRTSSVKTISTSRTGIGITYEQNEYDSRLNFPRIESLDNDLTQIYEKKDIHFHVSEKITSTHDSESSYSSIVRKKSREFFTYPNIEYSIPQHQFENLTDPLLDNTLSSEIPLSEVQPTWTPTKVKSIEVSRSSSLRETRYSDDNKWTGTFDSINDFQSKDHPSLTLNRLSSIINVGSNVVDENFSNHISDHLLTNSKLEIKSGRHSYNNHDSNSGSDSQCSIKSDSINKIGSMNANNIDLIPENNFAVDSIVGSDNGEYDLGNKEFADDDDFDDEDDVDDAMSSLSGEIDLNDFPYL</sequence>
<evidence type="ECO:0000313" key="6">
    <source>
        <dbReference type="Proteomes" id="UP000187455"/>
    </source>
</evidence>
<dbReference type="AlphaFoldDB" id="A0A1R0H531"/>
<gene>
    <name evidence="5" type="ORF">AYI68_g1678</name>
</gene>
<protein>
    <submittedName>
        <fullName evidence="5">Nuclear elongation and deformation protein 1</fullName>
    </submittedName>
</protein>
<dbReference type="GO" id="GO:0005634">
    <property type="term" value="C:nucleus"/>
    <property type="evidence" value="ECO:0007669"/>
    <property type="project" value="UniProtKB-ARBA"/>
</dbReference>
<organism evidence="5 6">
    <name type="scientific">Smittium mucronatum</name>
    <dbReference type="NCBI Taxonomy" id="133383"/>
    <lineage>
        <taxon>Eukaryota</taxon>
        <taxon>Fungi</taxon>
        <taxon>Fungi incertae sedis</taxon>
        <taxon>Zoopagomycota</taxon>
        <taxon>Kickxellomycotina</taxon>
        <taxon>Harpellomycetes</taxon>
        <taxon>Harpellales</taxon>
        <taxon>Legeriomycetaceae</taxon>
        <taxon>Smittium</taxon>
    </lineage>
</organism>
<feature type="region of interest" description="Disordered" evidence="3">
    <location>
        <begin position="235"/>
        <end position="256"/>
    </location>
</feature>
<evidence type="ECO:0000256" key="1">
    <source>
        <dbReference type="ARBA" id="ARBA00005476"/>
    </source>
</evidence>
<keyword evidence="2" id="KW-0597">Phosphoprotein</keyword>
<dbReference type="PANTHER" id="PTHR12181:SF12">
    <property type="entry name" value="PHOSPHATIDATE PHOSPHATASE"/>
    <property type="match status" value="1"/>
</dbReference>
<evidence type="ECO:0000256" key="2">
    <source>
        <dbReference type="ARBA" id="ARBA00022553"/>
    </source>
</evidence>
<evidence type="ECO:0000256" key="3">
    <source>
        <dbReference type="SAM" id="MobiDB-lite"/>
    </source>
</evidence>